<dbReference type="PROSITE" id="PS00154">
    <property type="entry name" value="ATPASE_E1_E2"/>
    <property type="match status" value="1"/>
</dbReference>
<protein>
    <recommendedName>
        <fullName evidence="13">Cation-transporting P-type ATPase C-terminal domain-containing protein</fullName>
    </recommendedName>
</protein>
<sequence>QLFCFDKTGTLTKEGLDFYGAQPILQKGSVQFDQRQDTTDYLPYLMQIGLASCHAVTTLNDQLIGNPVDIEMFRATGWSLSPRPSEFVDSLISPKGQQHIHVLKRYEFSHARMSMSVAILDPATNKIHIFVKGAYEKIKDLANPASIPSDYDLVTSNQAKEGGYVLAIAHRQVDRVEDWSREEMEQDIDLLGLVIFKNQLKPDTAENMAELKRGDTRTIMITGDTALTGIYIARQCALAQPSARFLLGDYDQGLGRVVWTDVDEPELFGDVNVDERPEQVELAVTGKAFEWLVEQDLIRNYLLDIRVFARMTPAGKVQCVQLHMERGVTAMTGDGGNDCGALRAAHVGIAMSDAEASIVSPFSTSHRSVASCVELIREGRGALATSLTGYKYLILYGQVMMMLKIFTFYFSVSMSENIWIAVDVFITVFLTWAVSQSKAASKLAPQRPTAQLLGPQTLASGIGLVAINWLFLSCAFALLFKQEWFRCNEFDARAVDMSKWMLLSDNFEGEVLALACLFQFINNAAVFNFGYKFRQSFYKNYTLVILWFFYLAITSYWVLADPNRFGCMFRFNCGTPQVLQSLGYTPPSMDITAYNTPLGHNVMPVEFRWKFWGLMMGNVVTALAYEKFIVLGVVHHFLANKFPMNRLKKTL</sequence>
<feature type="transmembrane region" description="Helical" evidence="10">
    <location>
        <begin position="511"/>
        <end position="529"/>
    </location>
</feature>
<dbReference type="Proteomes" id="UP000253551">
    <property type="component" value="Unassembled WGS sequence"/>
</dbReference>
<dbReference type="OrthoDB" id="48943at2759"/>
<dbReference type="SFLD" id="SFLDS00003">
    <property type="entry name" value="Haloacid_Dehalogenase"/>
    <property type="match status" value="1"/>
</dbReference>
<comment type="caution">
    <text evidence="11">The sequence shown here is derived from an EMBL/GenBank/DDBJ whole genome shotgun (WGS) entry which is preliminary data.</text>
</comment>
<feature type="transmembrane region" description="Helical" evidence="10">
    <location>
        <begin position="456"/>
        <end position="480"/>
    </location>
</feature>
<proteinExistence type="predicted"/>
<dbReference type="SUPFAM" id="SSF81665">
    <property type="entry name" value="Calcium ATPase, transmembrane domain M"/>
    <property type="match status" value="1"/>
</dbReference>
<comment type="subcellular location">
    <subcellularLocation>
        <location evidence="1">Membrane</location>
        <topology evidence="1">Multi-pass membrane protein</topology>
    </subcellularLocation>
</comment>
<accession>A0A367JV02</accession>
<evidence type="ECO:0000313" key="12">
    <source>
        <dbReference type="Proteomes" id="UP000253551"/>
    </source>
</evidence>
<keyword evidence="5" id="KW-0067">ATP-binding</keyword>
<dbReference type="Gene3D" id="3.40.50.1000">
    <property type="entry name" value="HAD superfamily/HAD-like"/>
    <property type="match status" value="1"/>
</dbReference>
<name>A0A367JV02_RHIST</name>
<keyword evidence="3" id="KW-0479">Metal-binding</keyword>
<keyword evidence="7" id="KW-1278">Translocase</keyword>
<dbReference type="InterPro" id="IPR036412">
    <property type="entry name" value="HAD-like_sf"/>
</dbReference>
<evidence type="ECO:0000256" key="2">
    <source>
        <dbReference type="ARBA" id="ARBA00022692"/>
    </source>
</evidence>
<dbReference type="SFLD" id="SFLDG00002">
    <property type="entry name" value="C1.7:_P-type_atpase_like"/>
    <property type="match status" value="1"/>
</dbReference>
<dbReference type="InterPro" id="IPR018303">
    <property type="entry name" value="ATPase_P-typ_P_site"/>
</dbReference>
<feature type="transmembrane region" description="Helical" evidence="10">
    <location>
        <begin position="418"/>
        <end position="435"/>
    </location>
</feature>
<evidence type="ECO:0000256" key="8">
    <source>
        <dbReference type="ARBA" id="ARBA00022989"/>
    </source>
</evidence>
<dbReference type="GO" id="GO:0140358">
    <property type="term" value="F:P-type transmembrane transporter activity"/>
    <property type="evidence" value="ECO:0007669"/>
    <property type="project" value="InterPro"/>
</dbReference>
<keyword evidence="4" id="KW-0547">Nucleotide-binding</keyword>
<keyword evidence="9 10" id="KW-0472">Membrane</keyword>
<feature type="transmembrane region" description="Helical" evidence="10">
    <location>
        <begin position="611"/>
        <end position="639"/>
    </location>
</feature>
<organism evidence="11 12">
    <name type="scientific">Rhizopus stolonifer</name>
    <name type="common">Rhizopus nigricans</name>
    <dbReference type="NCBI Taxonomy" id="4846"/>
    <lineage>
        <taxon>Eukaryota</taxon>
        <taxon>Fungi</taxon>
        <taxon>Fungi incertae sedis</taxon>
        <taxon>Mucoromycota</taxon>
        <taxon>Mucoromycotina</taxon>
        <taxon>Mucoromycetes</taxon>
        <taxon>Mucorales</taxon>
        <taxon>Mucorineae</taxon>
        <taxon>Rhizopodaceae</taxon>
        <taxon>Rhizopus</taxon>
    </lineage>
</organism>
<evidence type="ECO:0000256" key="9">
    <source>
        <dbReference type="ARBA" id="ARBA00023136"/>
    </source>
</evidence>
<evidence type="ECO:0000256" key="10">
    <source>
        <dbReference type="SAM" id="Phobius"/>
    </source>
</evidence>
<evidence type="ECO:0000313" key="11">
    <source>
        <dbReference type="EMBL" id="RCH93756.1"/>
    </source>
</evidence>
<dbReference type="GO" id="GO:0046872">
    <property type="term" value="F:metal ion binding"/>
    <property type="evidence" value="ECO:0007669"/>
    <property type="project" value="UniProtKB-KW"/>
</dbReference>
<dbReference type="InterPro" id="IPR006544">
    <property type="entry name" value="P-type_TPase_V"/>
</dbReference>
<feature type="non-terminal residue" evidence="11">
    <location>
        <position position="1"/>
    </location>
</feature>
<dbReference type="STRING" id="4846.A0A367JV02"/>
<keyword evidence="12" id="KW-1185">Reference proteome</keyword>
<dbReference type="InterPro" id="IPR023214">
    <property type="entry name" value="HAD_sf"/>
</dbReference>
<dbReference type="EMBL" id="PJQM01002651">
    <property type="protein sequence ID" value="RCH93756.1"/>
    <property type="molecule type" value="Genomic_DNA"/>
</dbReference>
<dbReference type="GO" id="GO:0019829">
    <property type="term" value="F:ATPase-coupled monoatomic cation transmembrane transporter activity"/>
    <property type="evidence" value="ECO:0007669"/>
    <property type="project" value="TreeGrafter"/>
</dbReference>
<evidence type="ECO:0000256" key="6">
    <source>
        <dbReference type="ARBA" id="ARBA00022842"/>
    </source>
</evidence>
<dbReference type="GO" id="GO:0016887">
    <property type="term" value="F:ATP hydrolysis activity"/>
    <property type="evidence" value="ECO:0007669"/>
    <property type="project" value="InterPro"/>
</dbReference>
<evidence type="ECO:0000256" key="4">
    <source>
        <dbReference type="ARBA" id="ARBA00022741"/>
    </source>
</evidence>
<dbReference type="SFLD" id="SFLDF00027">
    <property type="entry name" value="p-type_atpase"/>
    <property type="match status" value="1"/>
</dbReference>
<feature type="transmembrane region" description="Helical" evidence="10">
    <location>
        <begin position="393"/>
        <end position="412"/>
    </location>
</feature>
<dbReference type="AlphaFoldDB" id="A0A367JV02"/>
<dbReference type="GO" id="GO:0016020">
    <property type="term" value="C:membrane"/>
    <property type="evidence" value="ECO:0007669"/>
    <property type="project" value="UniProtKB-SubCell"/>
</dbReference>
<dbReference type="PANTHER" id="PTHR45630:SF11">
    <property type="entry name" value="CATION-TRANSPORTING P-TYPE ATPASE N-TERMINAL DOMAIN-CONTAINING PROTEIN"/>
    <property type="match status" value="1"/>
</dbReference>
<feature type="transmembrane region" description="Helical" evidence="10">
    <location>
        <begin position="541"/>
        <end position="559"/>
    </location>
</feature>
<dbReference type="InterPro" id="IPR001757">
    <property type="entry name" value="P_typ_ATPase"/>
</dbReference>
<dbReference type="PRINTS" id="PR00119">
    <property type="entry name" value="CATATPASE"/>
</dbReference>
<dbReference type="GO" id="GO:0005524">
    <property type="term" value="F:ATP binding"/>
    <property type="evidence" value="ECO:0007669"/>
    <property type="project" value="UniProtKB-KW"/>
</dbReference>
<keyword evidence="2 10" id="KW-0812">Transmembrane</keyword>
<keyword evidence="6" id="KW-0460">Magnesium</keyword>
<dbReference type="SUPFAM" id="SSF56784">
    <property type="entry name" value="HAD-like"/>
    <property type="match status" value="1"/>
</dbReference>
<dbReference type="SUPFAM" id="SSF81660">
    <property type="entry name" value="Metal cation-transporting ATPase, ATP-binding domain N"/>
    <property type="match status" value="1"/>
</dbReference>
<dbReference type="InterPro" id="IPR044492">
    <property type="entry name" value="P_typ_ATPase_HD_dom"/>
</dbReference>
<gene>
    <name evidence="11" type="ORF">CU098_003001</name>
</gene>
<reference evidence="11 12" key="1">
    <citation type="journal article" date="2018" name="G3 (Bethesda)">
        <title>Phylogenetic and Phylogenomic Definition of Rhizopus Species.</title>
        <authorList>
            <person name="Gryganskyi A.P."/>
            <person name="Golan J."/>
            <person name="Dolatabadi S."/>
            <person name="Mondo S."/>
            <person name="Robb S."/>
            <person name="Idnurm A."/>
            <person name="Muszewska A."/>
            <person name="Steczkiewicz K."/>
            <person name="Masonjones S."/>
            <person name="Liao H.L."/>
            <person name="Gajdeczka M.T."/>
            <person name="Anike F."/>
            <person name="Vuek A."/>
            <person name="Anishchenko I.M."/>
            <person name="Voigt K."/>
            <person name="de Hoog G.S."/>
            <person name="Smith M.E."/>
            <person name="Heitman J."/>
            <person name="Vilgalys R."/>
            <person name="Stajich J.E."/>
        </authorList>
    </citation>
    <scope>NUCLEOTIDE SEQUENCE [LARGE SCALE GENOMIC DNA]</scope>
    <source>
        <strain evidence="11 12">LSU 92-RS-03</strain>
    </source>
</reference>
<dbReference type="NCBIfam" id="TIGR01494">
    <property type="entry name" value="ATPase_P-type"/>
    <property type="match status" value="1"/>
</dbReference>
<dbReference type="InterPro" id="IPR023298">
    <property type="entry name" value="ATPase_P-typ_TM_dom_sf"/>
</dbReference>
<evidence type="ECO:0008006" key="13">
    <source>
        <dbReference type="Google" id="ProtNLM"/>
    </source>
</evidence>
<dbReference type="InterPro" id="IPR023299">
    <property type="entry name" value="ATPase_P-typ_cyto_dom_N"/>
</dbReference>
<dbReference type="PANTHER" id="PTHR45630">
    <property type="entry name" value="CATION-TRANSPORTING ATPASE-RELATED"/>
    <property type="match status" value="1"/>
</dbReference>
<evidence type="ECO:0000256" key="3">
    <source>
        <dbReference type="ARBA" id="ARBA00022723"/>
    </source>
</evidence>
<keyword evidence="8 10" id="KW-1133">Transmembrane helix</keyword>
<evidence type="ECO:0000256" key="7">
    <source>
        <dbReference type="ARBA" id="ARBA00022967"/>
    </source>
</evidence>
<evidence type="ECO:0000256" key="1">
    <source>
        <dbReference type="ARBA" id="ARBA00004141"/>
    </source>
</evidence>
<evidence type="ECO:0000256" key="5">
    <source>
        <dbReference type="ARBA" id="ARBA00022840"/>
    </source>
</evidence>
<dbReference type="Gene3D" id="3.40.1110.10">
    <property type="entry name" value="Calcium-transporting ATPase, cytoplasmic domain N"/>
    <property type="match status" value="1"/>
</dbReference>